<proteinExistence type="predicted"/>
<sequence>MSSSCSFWLHILLVVGGFFFCTFEQLEGGNAAAASAATVKVGNISRVEDAVDFRIYYGQTFKVIKNLVDGKSYLLIQNNSRMATRTKYCTARIKSFVIPLSNYSLDADYNFPGTEEGKSSEAAAAVR</sequence>
<keyword evidence="1" id="KW-0732">Signal</keyword>
<dbReference type="Proteomes" id="UP000593564">
    <property type="component" value="Unassembled WGS sequence"/>
</dbReference>
<reference evidence="2 3" key="2">
    <citation type="submission" date="2020-07" db="EMBL/GenBank/DDBJ databases">
        <title>Genome assembly of wild tea tree DASZ reveals pedigree and selection history of tea varieties.</title>
        <authorList>
            <person name="Zhang W."/>
        </authorList>
    </citation>
    <scope>NUCLEOTIDE SEQUENCE [LARGE SCALE GENOMIC DNA]</scope>
    <source>
        <strain evidence="3">cv. G240</strain>
        <tissue evidence="2">Leaf</tissue>
    </source>
</reference>
<gene>
    <name evidence="2" type="ORF">HYC85_005169</name>
</gene>
<reference evidence="3" key="1">
    <citation type="journal article" date="2020" name="Nat. Commun.">
        <title>Genome assembly of wild tea tree DASZ reveals pedigree and selection history of tea varieties.</title>
        <authorList>
            <person name="Zhang W."/>
            <person name="Zhang Y."/>
            <person name="Qiu H."/>
            <person name="Guo Y."/>
            <person name="Wan H."/>
            <person name="Zhang X."/>
            <person name="Scossa F."/>
            <person name="Alseekh S."/>
            <person name="Zhang Q."/>
            <person name="Wang P."/>
            <person name="Xu L."/>
            <person name="Schmidt M.H."/>
            <person name="Jia X."/>
            <person name="Li D."/>
            <person name="Zhu A."/>
            <person name="Guo F."/>
            <person name="Chen W."/>
            <person name="Ni D."/>
            <person name="Usadel B."/>
            <person name="Fernie A.R."/>
            <person name="Wen W."/>
        </authorList>
    </citation>
    <scope>NUCLEOTIDE SEQUENCE [LARGE SCALE GENOMIC DNA]</scope>
    <source>
        <strain evidence="3">cv. G240</strain>
    </source>
</reference>
<name>A0A7J7I0L2_CAMSI</name>
<organism evidence="2 3">
    <name type="scientific">Camellia sinensis</name>
    <name type="common">Tea plant</name>
    <name type="synonym">Thea sinensis</name>
    <dbReference type="NCBI Taxonomy" id="4442"/>
    <lineage>
        <taxon>Eukaryota</taxon>
        <taxon>Viridiplantae</taxon>
        <taxon>Streptophyta</taxon>
        <taxon>Embryophyta</taxon>
        <taxon>Tracheophyta</taxon>
        <taxon>Spermatophyta</taxon>
        <taxon>Magnoliopsida</taxon>
        <taxon>eudicotyledons</taxon>
        <taxon>Gunneridae</taxon>
        <taxon>Pentapetalae</taxon>
        <taxon>asterids</taxon>
        <taxon>Ericales</taxon>
        <taxon>Theaceae</taxon>
        <taxon>Camellia</taxon>
    </lineage>
</organism>
<comment type="caution">
    <text evidence="2">The sequence shown here is derived from an EMBL/GenBank/DDBJ whole genome shotgun (WGS) entry which is preliminary data.</text>
</comment>
<evidence type="ECO:0000313" key="2">
    <source>
        <dbReference type="EMBL" id="KAF5957944.1"/>
    </source>
</evidence>
<feature type="signal peptide" evidence="1">
    <location>
        <begin position="1"/>
        <end position="17"/>
    </location>
</feature>
<dbReference type="PANTHER" id="PTHR38360">
    <property type="entry name" value="OS03G0120000 PROTEIN"/>
    <property type="match status" value="1"/>
</dbReference>
<feature type="chain" id="PRO_5029855356" evidence="1">
    <location>
        <begin position="18"/>
        <end position="127"/>
    </location>
</feature>
<dbReference type="EMBL" id="JACBKZ010000002">
    <property type="protein sequence ID" value="KAF5957944.1"/>
    <property type="molecule type" value="Genomic_DNA"/>
</dbReference>
<keyword evidence="3" id="KW-1185">Reference proteome</keyword>
<dbReference type="AlphaFoldDB" id="A0A7J7I0L2"/>
<evidence type="ECO:0000313" key="3">
    <source>
        <dbReference type="Proteomes" id="UP000593564"/>
    </source>
</evidence>
<accession>A0A7J7I0L2</accession>
<protein>
    <submittedName>
        <fullName evidence="2">Uncharacterized protein</fullName>
    </submittedName>
</protein>
<evidence type="ECO:0000256" key="1">
    <source>
        <dbReference type="SAM" id="SignalP"/>
    </source>
</evidence>
<dbReference type="PANTHER" id="PTHR38360:SF1">
    <property type="entry name" value="F12P19.7"/>
    <property type="match status" value="1"/>
</dbReference>